<dbReference type="InterPro" id="IPR004843">
    <property type="entry name" value="Calcineurin-like_PHP"/>
</dbReference>
<dbReference type="InterPro" id="IPR006179">
    <property type="entry name" value="5_nucleotidase/apyrase"/>
</dbReference>
<dbReference type="KEGG" id="poc:NCTC13071_01716"/>
<protein>
    <submittedName>
        <fullName evidence="5">Trifunctional nucleotide phosphoesterase protein YfkN</fullName>
    </submittedName>
</protein>
<accession>A0A3S4VA75</accession>
<dbReference type="Proteomes" id="UP000274578">
    <property type="component" value="Chromosome 1"/>
</dbReference>
<dbReference type="InterPro" id="IPR029052">
    <property type="entry name" value="Metallo-depent_PP-like"/>
</dbReference>
<dbReference type="Pfam" id="PF02872">
    <property type="entry name" value="5_nucleotid_C"/>
    <property type="match status" value="1"/>
</dbReference>
<dbReference type="GO" id="GO:0016787">
    <property type="term" value="F:hydrolase activity"/>
    <property type="evidence" value="ECO:0007669"/>
    <property type="project" value="UniProtKB-KW"/>
</dbReference>
<dbReference type="PRINTS" id="PR01607">
    <property type="entry name" value="APYRASEFAMLY"/>
</dbReference>
<dbReference type="Gene3D" id="3.60.21.10">
    <property type="match status" value="1"/>
</dbReference>
<dbReference type="GO" id="GO:0000166">
    <property type="term" value="F:nucleotide binding"/>
    <property type="evidence" value="ECO:0007669"/>
    <property type="project" value="UniProtKB-KW"/>
</dbReference>
<feature type="domain" description="5'-Nucleotidase C-terminal" evidence="4">
    <location>
        <begin position="333"/>
        <end position="506"/>
    </location>
</feature>
<evidence type="ECO:0000259" key="3">
    <source>
        <dbReference type="Pfam" id="PF00149"/>
    </source>
</evidence>
<proteinExistence type="inferred from homology"/>
<dbReference type="Gene3D" id="3.90.780.10">
    <property type="entry name" value="5'-Nucleotidase, C-terminal domain"/>
    <property type="match status" value="1"/>
</dbReference>
<dbReference type="PANTHER" id="PTHR11575:SF6">
    <property type="entry name" value="2',3'-CYCLIC-NUCLEOTIDE 2'-PHOSPHODIESTERASE_3'-NUCLEOTIDASE"/>
    <property type="match status" value="1"/>
</dbReference>
<feature type="domain" description="Calcineurin-like phosphoesterase" evidence="3">
    <location>
        <begin position="26"/>
        <end position="254"/>
    </location>
</feature>
<evidence type="ECO:0000256" key="1">
    <source>
        <dbReference type="ARBA" id="ARBA00022729"/>
    </source>
</evidence>
<dbReference type="SUPFAM" id="SSF56300">
    <property type="entry name" value="Metallo-dependent phosphatases"/>
    <property type="match status" value="1"/>
</dbReference>
<evidence type="ECO:0000256" key="2">
    <source>
        <dbReference type="RuleBase" id="RU362119"/>
    </source>
</evidence>
<dbReference type="GO" id="GO:0009166">
    <property type="term" value="P:nucleotide catabolic process"/>
    <property type="evidence" value="ECO:0007669"/>
    <property type="project" value="InterPro"/>
</dbReference>
<name>A0A3S4VA75_9BACT</name>
<keyword evidence="2" id="KW-0547">Nucleotide-binding</keyword>
<feature type="signal peptide" evidence="2">
    <location>
        <begin position="1"/>
        <end position="19"/>
    </location>
</feature>
<dbReference type="AlphaFoldDB" id="A0A3S4VA75"/>
<dbReference type="InterPro" id="IPR036907">
    <property type="entry name" value="5'-Nucleotdase_C_sf"/>
</dbReference>
<feature type="chain" id="PRO_5018381830" evidence="2">
    <location>
        <begin position="20"/>
        <end position="583"/>
    </location>
</feature>
<dbReference type="Pfam" id="PF00149">
    <property type="entry name" value="Metallophos"/>
    <property type="match status" value="1"/>
</dbReference>
<dbReference type="EMBL" id="LR134384">
    <property type="protein sequence ID" value="VEH15706.1"/>
    <property type="molecule type" value="Genomic_DNA"/>
</dbReference>
<evidence type="ECO:0000313" key="5">
    <source>
        <dbReference type="EMBL" id="VEH15706.1"/>
    </source>
</evidence>
<keyword evidence="1 2" id="KW-0732">Signal</keyword>
<dbReference type="RefSeq" id="WP_018919111.1">
    <property type="nucleotide sequence ID" value="NZ_LR134384.1"/>
</dbReference>
<dbReference type="PANTHER" id="PTHR11575">
    <property type="entry name" value="5'-NUCLEOTIDASE-RELATED"/>
    <property type="match status" value="1"/>
</dbReference>
<keyword evidence="2" id="KW-0378">Hydrolase</keyword>
<reference evidence="5 6" key="1">
    <citation type="submission" date="2018-12" db="EMBL/GenBank/DDBJ databases">
        <authorList>
            <consortium name="Pathogen Informatics"/>
        </authorList>
    </citation>
    <scope>NUCLEOTIDE SEQUENCE [LARGE SCALE GENOMIC DNA]</scope>
    <source>
        <strain evidence="5 6">NCTC13071</strain>
    </source>
</reference>
<evidence type="ECO:0000313" key="6">
    <source>
        <dbReference type="Proteomes" id="UP000274578"/>
    </source>
</evidence>
<dbReference type="InterPro" id="IPR008334">
    <property type="entry name" value="5'-Nucleotdase_C"/>
</dbReference>
<gene>
    <name evidence="5" type="primary">yfkN_2</name>
    <name evidence="5" type="ORF">NCTC13071_01716</name>
</gene>
<comment type="similarity">
    <text evidence="2">Belongs to the 5'-nucleotidase family.</text>
</comment>
<dbReference type="GeneID" id="85012519"/>
<dbReference type="GO" id="GO:0030288">
    <property type="term" value="C:outer membrane-bounded periplasmic space"/>
    <property type="evidence" value="ECO:0007669"/>
    <property type="project" value="TreeGrafter"/>
</dbReference>
<dbReference type="SUPFAM" id="SSF55816">
    <property type="entry name" value="5'-nucleotidase (syn. UDP-sugar hydrolase), C-terminal domain"/>
    <property type="match status" value="1"/>
</dbReference>
<sequence>MKKLFSILLLTALSIASYATEKTVSLRFIETSDVHGSFFPYDFTNRKPRQGSMARVSSYVKQLRKQYGNNVVLLDNGDILQGQPTSYFYNYVATNDINIAAEVINYLGYSAQTIGNHDIEPGHAVYDKWIKEVKCPVIACNVINKKTGKPYTQPYAILKRNGVKIAVLGMLTPAIPNWLTENIWKGLRFEDMVTSAKKWMKIIQEKEHPDVVVGLFHSGREGGITTSEYQEDASCAVAKQVPGFDVIMFGHDHTRFNQKIKNIEGKEVLCIDPANNAMTVAQADVTLTLHNGKVTKKQVTGTLVDVTQMQVDEEYMAHFKPQIAKVNNFVDRVIGNFTNTIYTRDSYFGSSAFNDFILNLELQITKADIAFNAPLQFNASIKAGPVRVADMFNLYRFENQLYVMRLTGEEIRKHLEMSYDLWVNTMKSPDDHLLLLADTRGDAQRLGFKNFTFNFDSAAGIDYIVDVTKPDGQKVKILQMSNGQPFDEHKWYTVAINSYRGNGGGELLTKGAGIPKDSLNSRIIYRSPRDQRYYLMQEIEKMGTVTPKANNNWKFVPENWTKPAATRDSLLLFGYTPNPKDEK</sequence>
<evidence type="ECO:0000259" key="4">
    <source>
        <dbReference type="Pfam" id="PF02872"/>
    </source>
</evidence>
<organism evidence="5 6">
    <name type="scientific">Segatella oris</name>
    <dbReference type="NCBI Taxonomy" id="28135"/>
    <lineage>
        <taxon>Bacteria</taxon>
        <taxon>Pseudomonadati</taxon>
        <taxon>Bacteroidota</taxon>
        <taxon>Bacteroidia</taxon>
        <taxon>Bacteroidales</taxon>
        <taxon>Prevotellaceae</taxon>
        <taxon>Segatella</taxon>
    </lineage>
</organism>